<dbReference type="PANTHER" id="PTHR10039">
    <property type="entry name" value="AMELOGENIN"/>
    <property type="match status" value="1"/>
</dbReference>
<evidence type="ECO:0000256" key="1">
    <source>
        <dbReference type="ARBA" id="ARBA00022737"/>
    </source>
</evidence>
<evidence type="ECO:0000256" key="2">
    <source>
        <dbReference type="SAM" id="MobiDB-lite"/>
    </source>
</evidence>
<reference evidence="4 5" key="1">
    <citation type="journal article" date="2018" name="Evol. Lett.">
        <title>Horizontal gene cluster transfer increased hallucinogenic mushroom diversity.</title>
        <authorList>
            <person name="Reynolds H.T."/>
            <person name="Vijayakumar V."/>
            <person name="Gluck-Thaler E."/>
            <person name="Korotkin H.B."/>
            <person name="Matheny P.B."/>
            <person name="Slot J.C."/>
        </authorList>
    </citation>
    <scope>NUCLEOTIDE SEQUENCE [LARGE SCALE GENOMIC DNA]</scope>
    <source>
        <strain evidence="4 5">SRW20</strain>
    </source>
</reference>
<keyword evidence="1" id="KW-0677">Repeat</keyword>
<dbReference type="InParanoid" id="A0A409YIB3"/>
<evidence type="ECO:0000313" key="5">
    <source>
        <dbReference type="Proteomes" id="UP000284706"/>
    </source>
</evidence>
<dbReference type="InterPro" id="IPR007111">
    <property type="entry name" value="NACHT_NTPase"/>
</dbReference>
<dbReference type="AlphaFoldDB" id="A0A409YIB3"/>
<dbReference type="SUPFAM" id="SSF52540">
    <property type="entry name" value="P-loop containing nucleoside triphosphate hydrolases"/>
    <property type="match status" value="1"/>
</dbReference>
<dbReference type="Gene3D" id="3.40.50.300">
    <property type="entry name" value="P-loop containing nucleotide triphosphate hydrolases"/>
    <property type="match status" value="1"/>
</dbReference>
<comment type="caution">
    <text evidence="4">The sequence shown here is derived from an EMBL/GenBank/DDBJ whole genome shotgun (WGS) entry which is preliminary data.</text>
</comment>
<dbReference type="PROSITE" id="PS50837">
    <property type="entry name" value="NACHT"/>
    <property type="match status" value="1"/>
</dbReference>
<dbReference type="OrthoDB" id="5967843at2759"/>
<dbReference type="STRING" id="231916.A0A409YIB3"/>
<dbReference type="Proteomes" id="UP000284706">
    <property type="component" value="Unassembled WGS sequence"/>
</dbReference>
<organism evidence="4 5">
    <name type="scientific">Gymnopilus dilepis</name>
    <dbReference type="NCBI Taxonomy" id="231916"/>
    <lineage>
        <taxon>Eukaryota</taxon>
        <taxon>Fungi</taxon>
        <taxon>Dikarya</taxon>
        <taxon>Basidiomycota</taxon>
        <taxon>Agaricomycotina</taxon>
        <taxon>Agaricomycetes</taxon>
        <taxon>Agaricomycetidae</taxon>
        <taxon>Agaricales</taxon>
        <taxon>Agaricineae</taxon>
        <taxon>Hymenogastraceae</taxon>
        <taxon>Gymnopilus</taxon>
    </lineage>
</organism>
<sequence>MADIDFIFQSLDQDITESDQPLVPALDCLQVIGSVSTCAPVLAVCLGDPNPCPDHQCPPIPPTPLTVILRGIDEGMTIDIRRPLEDRSVFNMIHSGLVEGGKKQDKDYFAFAVHGHHADGLELFASCDFIYFGNLSAAFELKTSISQGRRYLDNSTPIPTLNNHRFPLNVGYYEMAAADSTTSMFTSTSTVITGGSFVQQHIGNVDNRVEVRSQGVGFDLLQRAVAPAAFHDSGERFDPPRCHPNTRTAVLNKIMEWATGRDATPEMRQAFLMWLHGPAGAGKSAIAQSITELCQEAGISLAAFFFSRTDPSRNHAQSLVASIVYQMIIRLPEAKDLIVALVEQDPLIFSRSIPTQFDTLLFRPLEALLGQGKIDNLPFVIVIDGLDECTEPKAQIQVLDAFHNAHSQGRLPSPLRVLVASRPEPQIVSSFHLQSIGTHLLALDNTYHPNHDIRLFLNDKFKEIAATHLYSNTIPSGWPGDDVIEVLVDKSSGQFIYASTVVKYVSSVRHRPTKQLEVVLGLRPAQRLMPFAELDALYSHVLSSAEDLEVVLKILALRILGLEATTTSMEALLGLDYGDIPVLLGDLGSLVQCVPMSTLSQTPDLNVQIFHASLKDFLFDKSRSNNMYLDPRLRHAEFAHLGGPVNHSESITRDILQSIPHHLKFATLTENLRSDIRDFSGEALVRSFEMDGWKYMGDLLTFWCRILQTLEDANDLHRFHTKQFNQFLRSNIDPYFVEPYLTFLLALASVEHLPSADVPAPTARIIKIDSERLRILSPSYRSRKIQFDGPYLTMLRKFLSDPEQCGTDGLTSQAYTTAVLYCLEDLMEDWASLSGLPASTDPGRYELHSKYFLSRPHSQLPCIKYAERLLEKAASVGPSITLSNILECKLKQQRPRRRHRRRYAKSVLNYNGSFIEQHIKQHSIDDLDEYPNIKALTLNIARGRQFEGPAASIPDNQDSRHTSPTRSISSSLESSGNSTELAGTEVACHQDRRPSRFRKVFSFSVFRSRKHWSFGFGSKRKKV</sequence>
<accession>A0A409YIB3</accession>
<keyword evidence="5" id="KW-1185">Reference proteome</keyword>
<dbReference type="PANTHER" id="PTHR10039:SF17">
    <property type="entry name" value="FUNGAL STAND N-TERMINAL GOODBYE DOMAIN-CONTAINING PROTEIN-RELATED"/>
    <property type="match status" value="1"/>
</dbReference>
<protein>
    <recommendedName>
        <fullName evidence="3">NACHT domain-containing protein</fullName>
    </recommendedName>
</protein>
<gene>
    <name evidence="4" type="ORF">CVT26_009447</name>
</gene>
<proteinExistence type="predicted"/>
<feature type="compositionally biased region" description="Low complexity" evidence="2">
    <location>
        <begin position="962"/>
        <end position="979"/>
    </location>
</feature>
<evidence type="ECO:0000259" key="3">
    <source>
        <dbReference type="PROSITE" id="PS50837"/>
    </source>
</evidence>
<feature type="domain" description="NACHT" evidence="3">
    <location>
        <begin position="271"/>
        <end position="423"/>
    </location>
</feature>
<name>A0A409YIB3_9AGAR</name>
<dbReference type="EMBL" id="NHYE01000825">
    <property type="protein sequence ID" value="PPR02736.1"/>
    <property type="molecule type" value="Genomic_DNA"/>
</dbReference>
<dbReference type="Pfam" id="PF24883">
    <property type="entry name" value="NPHP3_N"/>
    <property type="match status" value="1"/>
</dbReference>
<evidence type="ECO:0000313" key="4">
    <source>
        <dbReference type="EMBL" id="PPR02736.1"/>
    </source>
</evidence>
<dbReference type="InterPro" id="IPR056884">
    <property type="entry name" value="NPHP3-like_N"/>
</dbReference>
<feature type="region of interest" description="Disordered" evidence="2">
    <location>
        <begin position="948"/>
        <end position="989"/>
    </location>
</feature>
<dbReference type="InterPro" id="IPR027417">
    <property type="entry name" value="P-loop_NTPase"/>
</dbReference>